<reference evidence="2 3" key="1">
    <citation type="submission" date="2023-07" db="EMBL/GenBank/DDBJ databases">
        <title>Comparative genomics of wheat-associated soil bacteria to identify genetic determinants of phenazine resistance.</title>
        <authorList>
            <person name="Mouncey N."/>
        </authorList>
    </citation>
    <scope>NUCLEOTIDE SEQUENCE [LARGE SCALE GENOMIC DNA]</scope>
    <source>
        <strain evidence="2 3">W1I3</strain>
    </source>
</reference>
<feature type="region of interest" description="Disordered" evidence="1">
    <location>
        <begin position="173"/>
        <end position="226"/>
    </location>
</feature>
<accession>A0ABU0PFL8</accession>
<gene>
    <name evidence="2" type="ORF">QFZ36_000310</name>
</gene>
<feature type="compositionally biased region" description="Low complexity" evidence="1">
    <location>
        <begin position="195"/>
        <end position="206"/>
    </location>
</feature>
<sequence length="226" mass="24685">MIDEELSAALAAYRDAWEQYRKQPPHKPSEMPTPEDLFLANFGTERGQTFLPTIHALHAEAQRVSDPGGPLGNYSNALAAWADTHPEVDRQVLHRLIRELLWGPNKSPRDKCRANAVRRSLTYNRASPSAEGLITCAPQNPRHMRQGVCRSASLSPGSRTGPCSINWCRCSGPPTRRSPTRSARPSLSDAGGTSGSMLGSSSNSSSCAWRPTTTSSASNSRTWPWC</sequence>
<name>A0ABU0PFL8_9MICC</name>
<protein>
    <submittedName>
        <fullName evidence="2">Uncharacterized protein</fullName>
    </submittedName>
</protein>
<evidence type="ECO:0000313" key="2">
    <source>
        <dbReference type="EMBL" id="MDQ0672749.1"/>
    </source>
</evidence>
<organism evidence="2 3">
    <name type="scientific">Pseudarthrobacter siccitolerans</name>
    <dbReference type="NCBI Taxonomy" id="861266"/>
    <lineage>
        <taxon>Bacteria</taxon>
        <taxon>Bacillati</taxon>
        <taxon>Actinomycetota</taxon>
        <taxon>Actinomycetes</taxon>
        <taxon>Micrococcales</taxon>
        <taxon>Micrococcaceae</taxon>
        <taxon>Pseudarthrobacter</taxon>
    </lineage>
</organism>
<keyword evidence="3" id="KW-1185">Reference proteome</keyword>
<feature type="compositionally biased region" description="Low complexity" evidence="1">
    <location>
        <begin position="173"/>
        <end position="186"/>
    </location>
</feature>
<proteinExistence type="predicted"/>
<dbReference type="Proteomes" id="UP001236806">
    <property type="component" value="Unassembled WGS sequence"/>
</dbReference>
<dbReference type="EMBL" id="JAUSXB010000001">
    <property type="protein sequence ID" value="MDQ0672749.1"/>
    <property type="molecule type" value="Genomic_DNA"/>
</dbReference>
<evidence type="ECO:0000256" key="1">
    <source>
        <dbReference type="SAM" id="MobiDB-lite"/>
    </source>
</evidence>
<comment type="caution">
    <text evidence="2">The sequence shown here is derived from an EMBL/GenBank/DDBJ whole genome shotgun (WGS) entry which is preliminary data.</text>
</comment>
<evidence type="ECO:0000313" key="3">
    <source>
        <dbReference type="Proteomes" id="UP001236806"/>
    </source>
</evidence>
<feature type="compositionally biased region" description="Polar residues" evidence="1">
    <location>
        <begin position="211"/>
        <end position="226"/>
    </location>
</feature>